<keyword evidence="2" id="KW-1185">Reference proteome</keyword>
<proteinExistence type="predicted"/>
<dbReference type="EMBL" id="JANPWB010000015">
    <property type="protein sequence ID" value="KAJ1088399.1"/>
    <property type="molecule type" value="Genomic_DNA"/>
</dbReference>
<protein>
    <submittedName>
        <fullName evidence="1">Uncharacterized protein</fullName>
    </submittedName>
</protein>
<evidence type="ECO:0000313" key="1">
    <source>
        <dbReference type="EMBL" id="KAJ1088399.1"/>
    </source>
</evidence>
<dbReference type="AlphaFoldDB" id="A0AAV7LDH9"/>
<accession>A0AAV7LDH9</accession>
<name>A0AAV7LDH9_PLEWA</name>
<gene>
    <name evidence="1" type="ORF">NDU88_001556</name>
</gene>
<dbReference type="Proteomes" id="UP001066276">
    <property type="component" value="Chromosome 11"/>
</dbReference>
<reference evidence="1" key="1">
    <citation type="journal article" date="2022" name="bioRxiv">
        <title>Sequencing and chromosome-scale assembly of the giantPleurodeles waltlgenome.</title>
        <authorList>
            <person name="Brown T."/>
            <person name="Elewa A."/>
            <person name="Iarovenko S."/>
            <person name="Subramanian E."/>
            <person name="Araus A.J."/>
            <person name="Petzold A."/>
            <person name="Susuki M."/>
            <person name="Suzuki K.-i.T."/>
            <person name="Hayashi T."/>
            <person name="Toyoda A."/>
            <person name="Oliveira C."/>
            <person name="Osipova E."/>
            <person name="Leigh N.D."/>
            <person name="Simon A."/>
            <person name="Yun M.H."/>
        </authorList>
    </citation>
    <scope>NUCLEOTIDE SEQUENCE</scope>
    <source>
        <strain evidence="1">20211129_DDA</strain>
        <tissue evidence="1">Liver</tissue>
    </source>
</reference>
<sequence>MGGKGPKSGYHLKLNKFAQPKEAAGALRKVERGTEMAIVMPEEDTISLKDIMMVIQGVRGALEAKIGSVGMEVALMRLDFHKLGSRVKVTDKSMKEVKNISVTFKEQICELKATIVSLEAKAKDLEG</sequence>
<organism evidence="1 2">
    <name type="scientific">Pleurodeles waltl</name>
    <name type="common">Iberian ribbed newt</name>
    <dbReference type="NCBI Taxonomy" id="8319"/>
    <lineage>
        <taxon>Eukaryota</taxon>
        <taxon>Metazoa</taxon>
        <taxon>Chordata</taxon>
        <taxon>Craniata</taxon>
        <taxon>Vertebrata</taxon>
        <taxon>Euteleostomi</taxon>
        <taxon>Amphibia</taxon>
        <taxon>Batrachia</taxon>
        <taxon>Caudata</taxon>
        <taxon>Salamandroidea</taxon>
        <taxon>Salamandridae</taxon>
        <taxon>Pleurodelinae</taxon>
        <taxon>Pleurodeles</taxon>
    </lineage>
</organism>
<comment type="caution">
    <text evidence="1">The sequence shown here is derived from an EMBL/GenBank/DDBJ whole genome shotgun (WGS) entry which is preliminary data.</text>
</comment>
<evidence type="ECO:0000313" key="2">
    <source>
        <dbReference type="Proteomes" id="UP001066276"/>
    </source>
</evidence>